<evidence type="ECO:0000259" key="2">
    <source>
        <dbReference type="Pfam" id="PF18902"/>
    </source>
</evidence>
<reference evidence="3 4" key="1">
    <citation type="journal article" date="2014" name="PLoS Genet.">
        <title>Phylogenetically driven sequencing of extremely halophilic archaea reveals strategies for static and dynamic osmo-response.</title>
        <authorList>
            <person name="Becker E.A."/>
            <person name="Seitzer P.M."/>
            <person name="Tritt A."/>
            <person name="Larsen D."/>
            <person name="Krusor M."/>
            <person name="Yao A.I."/>
            <person name="Wu D."/>
            <person name="Madern D."/>
            <person name="Eisen J.A."/>
            <person name="Darling A.E."/>
            <person name="Facciotti M.T."/>
        </authorList>
    </citation>
    <scope>NUCLEOTIDE SEQUENCE [LARGE SCALE GENOMIC DNA]</scope>
    <source>
        <strain evidence="3 4">2-9-1</strain>
    </source>
</reference>
<keyword evidence="1" id="KW-1133">Transmembrane helix</keyword>
<keyword evidence="1" id="KW-0812">Transmembrane</keyword>
<organism evidence="3 4">
    <name type="scientific">Halosimplex carlsbadense 2-9-1</name>
    <dbReference type="NCBI Taxonomy" id="797114"/>
    <lineage>
        <taxon>Archaea</taxon>
        <taxon>Methanobacteriati</taxon>
        <taxon>Methanobacteriota</taxon>
        <taxon>Stenosarchaea group</taxon>
        <taxon>Halobacteria</taxon>
        <taxon>Halobacteriales</taxon>
        <taxon>Haloarculaceae</taxon>
        <taxon>Halosimplex</taxon>
    </lineage>
</organism>
<dbReference type="OrthoDB" id="270892at2157"/>
<evidence type="ECO:0000313" key="3">
    <source>
        <dbReference type="EMBL" id="ELZ30297.1"/>
    </source>
</evidence>
<protein>
    <recommendedName>
        <fullName evidence="2">DUF5658 domain-containing protein</fullName>
    </recommendedName>
</protein>
<dbReference type="InterPro" id="IPR043717">
    <property type="entry name" value="DUF5658"/>
</dbReference>
<dbReference type="Pfam" id="PF18902">
    <property type="entry name" value="DUF5658"/>
    <property type="match status" value="1"/>
</dbReference>
<proteinExistence type="predicted"/>
<feature type="transmembrane region" description="Helical" evidence="1">
    <location>
        <begin position="20"/>
        <end position="43"/>
    </location>
</feature>
<dbReference type="Proteomes" id="UP000011626">
    <property type="component" value="Unassembled WGS sequence"/>
</dbReference>
<accession>M0D6H3</accession>
<evidence type="ECO:0000313" key="4">
    <source>
        <dbReference type="Proteomes" id="UP000011626"/>
    </source>
</evidence>
<dbReference type="AlphaFoldDB" id="M0D6H3"/>
<dbReference type="RefSeq" id="WP_006881882.1">
    <property type="nucleotide sequence ID" value="NZ_AOIU01000004.1"/>
</dbReference>
<name>M0D6H3_9EURY</name>
<dbReference type="eggNOG" id="arCOG04975">
    <property type="taxonomic scope" value="Archaea"/>
</dbReference>
<feature type="transmembrane region" description="Helical" evidence="1">
    <location>
        <begin position="90"/>
        <end position="114"/>
    </location>
</feature>
<evidence type="ECO:0000256" key="1">
    <source>
        <dbReference type="SAM" id="Phobius"/>
    </source>
</evidence>
<feature type="domain" description="DUF5658" evidence="2">
    <location>
        <begin position="28"/>
        <end position="114"/>
    </location>
</feature>
<feature type="transmembrane region" description="Helical" evidence="1">
    <location>
        <begin position="63"/>
        <end position="83"/>
    </location>
</feature>
<keyword evidence="4" id="KW-1185">Reference proteome</keyword>
<dbReference type="EMBL" id="AOIU01000004">
    <property type="protein sequence ID" value="ELZ30297.1"/>
    <property type="molecule type" value="Genomic_DNA"/>
</dbReference>
<sequence>MIRIPLRQSLEEFISHLSEYAVHLWAITVLFYGFGDLGTTFIGVSVTGIAETGPVAGPLLRRFGFQLVVVVKLLFLAICFAFWRLVPDRVAVGIPLGLGVLGVVVVLWNVSIILTR</sequence>
<comment type="caution">
    <text evidence="3">The sequence shown here is derived from an EMBL/GenBank/DDBJ whole genome shotgun (WGS) entry which is preliminary data.</text>
</comment>
<keyword evidence="1" id="KW-0472">Membrane</keyword>
<gene>
    <name evidence="3" type="ORF">C475_01142</name>
</gene>